<dbReference type="EMBL" id="VANU01000008">
    <property type="protein sequence ID" value="TLP35529.1"/>
    <property type="molecule type" value="Genomic_DNA"/>
</dbReference>
<dbReference type="GO" id="GO:0016853">
    <property type="term" value="F:isomerase activity"/>
    <property type="evidence" value="ECO:0007669"/>
    <property type="project" value="InterPro"/>
</dbReference>
<dbReference type="Gene3D" id="2.70.98.10">
    <property type="match status" value="1"/>
</dbReference>
<gene>
    <name evidence="1" type="ORF">FDK22_14870</name>
</gene>
<evidence type="ECO:0000313" key="1">
    <source>
        <dbReference type="EMBL" id="TLP35529.1"/>
    </source>
</evidence>
<name>A0A5R8XWZ6_9BACT</name>
<dbReference type="OrthoDB" id="9795355at2"/>
<dbReference type="PANTHER" id="PTHR11122:SF13">
    <property type="entry name" value="GLUCOSE-6-PHOSPHATE 1-EPIMERASE"/>
    <property type="match status" value="1"/>
</dbReference>
<dbReference type="GO" id="GO:0030246">
    <property type="term" value="F:carbohydrate binding"/>
    <property type="evidence" value="ECO:0007669"/>
    <property type="project" value="InterPro"/>
</dbReference>
<reference evidence="1 2" key="1">
    <citation type="submission" date="2019-05" db="EMBL/GenBank/DDBJ databases">
        <title>Arcobacter sp. nov., isolated from sea sediment.</title>
        <authorList>
            <person name="Kim W."/>
        </authorList>
    </citation>
    <scope>NUCLEOTIDE SEQUENCE [LARGE SCALE GENOMIC DNA]</scope>
    <source>
        <strain evidence="1 2">CAU 1517</strain>
    </source>
</reference>
<dbReference type="RefSeq" id="WP_138153776.1">
    <property type="nucleotide sequence ID" value="NZ_CBDDKQ010000004.1"/>
</dbReference>
<protein>
    <submittedName>
        <fullName evidence="1">Aldose 1-epimerase family protein</fullName>
    </submittedName>
</protein>
<accession>A0A5R8XWZ6</accession>
<dbReference type="Pfam" id="PF01263">
    <property type="entry name" value="Aldose_epim"/>
    <property type="match status" value="1"/>
</dbReference>
<dbReference type="PANTHER" id="PTHR11122">
    <property type="entry name" value="APOSPORY-ASSOCIATED PROTEIN C-RELATED"/>
    <property type="match status" value="1"/>
</dbReference>
<keyword evidence="2" id="KW-1185">Reference proteome</keyword>
<dbReference type="Proteomes" id="UP000308901">
    <property type="component" value="Unassembled WGS sequence"/>
</dbReference>
<dbReference type="InterPro" id="IPR008183">
    <property type="entry name" value="Aldose_1/G6P_1-epimerase"/>
</dbReference>
<evidence type="ECO:0000313" key="2">
    <source>
        <dbReference type="Proteomes" id="UP000308901"/>
    </source>
</evidence>
<dbReference type="SUPFAM" id="SSF74650">
    <property type="entry name" value="Galactose mutarotase-like"/>
    <property type="match status" value="1"/>
</dbReference>
<comment type="caution">
    <text evidence="1">The sequence shown here is derived from an EMBL/GenBank/DDBJ whole genome shotgun (WGS) entry which is preliminary data.</text>
</comment>
<sequence length="288" mass="34279">MEYQISNNFITACVKDHGAELFSLKRNGVDLEYMWQADESYWGRHSPVLFPIVGKLLDDEYVYKDKTYKMTQHGFARDCKFELFEGKKNYLCFKLQSNTETLEKYPFEFELFISYTLIENKLKITYKVVNLSENTMPFSIGAHPAFNWPLDDERRSECYFRFDETNELERLPLTKNGISSRKEYIELFDERLYLNKKIFKHDALVIENLQNKSVIYKNCINDKFVQLDFEGFEYLGLWSKPCGAPFVCIEPWNGIADFTDHNKNIEEKKGIKFLEKNEFFESFYTIEI</sequence>
<proteinExistence type="predicted"/>
<dbReference type="InterPro" id="IPR037481">
    <property type="entry name" value="LacX"/>
</dbReference>
<dbReference type="InterPro" id="IPR014718">
    <property type="entry name" value="GH-type_carb-bd"/>
</dbReference>
<dbReference type="InterPro" id="IPR011013">
    <property type="entry name" value="Gal_mutarotase_sf_dom"/>
</dbReference>
<organism evidence="1 2">
    <name type="scientific">Arcobacter arenosus</name>
    <dbReference type="NCBI Taxonomy" id="2576037"/>
    <lineage>
        <taxon>Bacteria</taxon>
        <taxon>Pseudomonadati</taxon>
        <taxon>Campylobacterota</taxon>
        <taxon>Epsilonproteobacteria</taxon>
        <taxon>Campylobacterales</taxon>
        <taxon>Arcobacteraceae</taxon>
        <taxon>Arcobacter</taxon>
    </lineage>
</organism>
<dbReference type="GO" id="GO:0005975">
    <property type="term" value="P:carbohydrate metabolic process"/>
    <property type="evidence" value="ECO:0007669"/>
    <property type="project" value="InterPro"/>
</dbReference>
<dbReference type="AlphaFoldDB" id="A0A5R8XWZ6"/>
<dbReference type="CDD" id="cd09024">
    <property type="entry name" value="Aldose_epim_lacX"/>
    <property type="match status" value="1"/>
</dbReference>